<dbReference type="GO" id="GO:0016746">
    <property type="term" value="F:acyltransferase activity"/>
    <property type="evidence" value="ECO:0007669"/>
    <property type="project" value="UniProtKB-KW"/>
</dbReference>
<evidence type="ECO:0000256" key="1">
    <source>
        <dbReference type="ARBA" id="ARBA00009342"/>
    </source>
</evidence>
<protein>
    <recommendedName>
        <fullName evidence="4">N-acetyltransferase domain-containing protein</fullName>
    </recommendedName>
</protein>
<keyword evidence="3" id="KW-0012">Acyltransferase</keyword>
<proteinExistence type="inferred from homology"/>
<dbReference type="EMBL" id="JBEDNZ010000003">
    <property type="protein sequence ID" value="KAL0849923.1"/>
    <property type="molecule type" value="Genomic_DNA"/>
</dbReference>
<name>A0ABD0TKZ5_LOXSC</name>
<dbReference type="InterPro" id="IPR039135">
    <property type="entry name" value="NAT9-like"/>
</dbReference>
<dbReference type="Proteomes" id="UP001549921">
    <property type="component" value="Unassembled WGS sequence"/>
</dbReference>
<evidence type="ECO:0000259" key="4">
    <source>
        <dbReference type="Pfam" id="PF13302"/>
    </source>
</evidence>
<accession>A0ABD0TKZ5</accession>
<dbReference type="SUPFAM" id="SSF55729">
    <property type="entry name" value="Acyl-CoA N-acyltransferases (Nat)"/>
    <property type="match status" value="1"/>
</dbReference>
<dbReference type="InterPro" id="IPR016181">
    <property type="entry name" value="Acyl_CoA_acyltransferase"/>
</dbReference>
<evidence type="ECO:0000256" key="3">
    <source>
        <dbReference type="ARBA" id="ARBA00023315"/>
    </source>
</evidence>
<dbReference type="AlphaFoldDB" id="A0ABD0TKZ5"/>
<comment type="caution">
    <text evidence="5">The sequence shown here is derived from an EMBL/GenBank/DDBJ whole genome shotgun (WGS) entry which is preliminary data.</text>
</comment>
<gene>
    <name evidence="5" type="ORF">ABMA28_011850</name>
</gene>
<evidence type="ECO:0000313" key="6">
    <source>
        <dbReference type="Proteomes" id="UP001549921"/>
    </source>
</evidence>
<dbReference type="PANTHER" id="PTHR13256:SF16">
    <property type="entry name" value="ALPHA_BETA-TUBULIN-N-ACETYLTRANSFERASE 9"/>
    <property type="match status" value="1"/>
</dbReference>
<keyword evidence="2" id="KW-0808">Transferase</keyword>
<dbReference type="Gene3D" id="3.40.630.30">
    <property type="match status" value="1"/>
</dbReference>
<comment type="similarity">
    <text evidence="1">Belongs to the acetyltransferase family. GNAT subfamily.</text>
</comment>
<evidence type="ECO:0000256" key="2">
    <source>
        <dbReference type="ARBA" id="ARBA00022679"/>
    </source>
</evidence>
<sequence>MKLNSNIKIKGAHVLLIPYEKHHVPKYHQWMKSTELQELTASEPLTLEQEFDMQKSWREDEDKCTFIILHREKFEETNEEIASMIGDTNIFIADKEAERGEIEIMIAETWARGQKLGWQAVILMLMYGIQHIGLKIYEAKISLSNNISIQMFKKLGFVERSLSEVFQEVTLERHVTDEWKIWLQKQCEFKIEKYKN</sequence>
<dbReference type="PANTHER" id="PTHR13256">
    <property type="entry name" value="N-ACETYLTRANSFERASE 9"/>
    <property type="match status" value="1"/>
</dbReference>
<reference evidence="5 6" key="1">
    <citation type="submission" date="2024-06" db="EMBL/GenBank/DDBJ databases">
        <title>A chromosome-level genome assembly of beet webworm, Loxostege sticticalis.</title>
        <authorList>
            <person name="Zhang Y."/>
        </authorList>
    </citation>
    <scope>NUCLEOTIDE SEQUENCE [LARGE SCALE GENOMIC DNA]</scope>
    <source>
        <strain evidence="5">AQ028</strain>
        <tissue evidence="5">Male pupae</tissue>
    </source>
</reference>
<feature type="domain" description="N-acetyltransferase" evidence="4">
    <location>
        <begin position="14"/>
        <end position="158"/>
    </location>
</feature>
<organism evidence="5 6">
    <name type="scientific">Loxostege sticticalis</name>
    <name type="common">Beet webworm moth</name>
    <dbReference type="NCBI Taxonomy" id="481309"/>
    <lineage>
        <taxon>Eukaryota</taxon>
        <taxon>Metazoa</taxon>
        <taxon>Ecdysozoa</taxon>
        <taxon>Arthropoda</taxon>
        <taxon>Hexapoda</taxon>
        <taxon>Insecta</taxon>
        <taxon>Pterygota</taxon>
        <taxon>Neoptera</taxon>
        <taxon>Endopterygota</taxon>
        <taxon>Lepidoptera</taxon>
        <taxon>Glossata</taxon>
        <taxon>Ditrysia</taxon>
        <taxon>Pyraloidea</taxon>
        <taxon>Crambidae</taxon>
        <taxon>Pyraustinae</taxon>
        <taxon>Loxostege</taxon>
    </lineage>
</organism>
<dbReference type="Pfam" id="PF13302">
    <property type="entry name" value="Acetyltransf_3"/>
    <property type="match status" value="1"/>
</dbReference>
<dbReference type="InterPro" id="IPR000182">
    <property type="entry name" value="GNAT_dom"/>
</dbReference>
<evidence type="ECO:0000313" key="5">
    <source>
        <dbReference type="EMBL" id="KAL0849923.1"/>
    </source>
</evidence>